<dbReference type="Pfam" id="PF00010">
    <property type="entry name" value="HLH"/>
    <property type="match status" value="1"/>
</dbReference>
<sequence length="210" mass="23838">MEYQGHDTTEFIGKIRVERRKAQKPRIEKLRRDRINGSLDEIKHLVLEALNKDISRYSKMEKADILEMAVQFLKGTQARQRMQPGLRSSVEHTTELKETGPQERHLVAPPQIPYLTQDQLLMEMTADVRPIPMMSPSMPTFVSAPMVAMTTPQQPTIVWLPYPSPPPSPTEKPNKVADSVITQTTGSRKEAATIVTSLSNTTVLPVWRPW</sequence>
<keyword evidence="3" id="KW-0804">Transcription</keyword>
<keyword evidence="4" id="KW-0539">Nucleus</keyword>
<dbReference type="SUPFAM" id="SSF47459">
    <property type="entry name" value="HLH, helix-loop-helix DNA-binding domain"/>
    <property type="match status" value="1"/>
</dbReference>
<proteinExistence type="predicted"/>
<evidence type="ECO:0000256" key="4">
    <source>
        <dbReference type="ARBA" id="ARBA00023242"/>
    </source>
</evidence>
<keyword evidence="2" id="KW-0805">Transcription regulation</keyword>
<evidence type="ECO:0000259" key="5">
    <source>
        <dbReference type="PROSITE" id="PS50888"/>
    </source>
</evidence>
<dbReference type="GO" id="GO:0005634">
    <property type="term" value="C:nucleus"/>
    <property type="evidence" value="ECO:0007669"/>
    <property type="project" value="UniProtKB-SubCell"/>
</dbReference>
<dbReference type="PANTHER" id="PTHR10985">
    <property type="entry name" value="BASIC HELIX-LOOP-HELIX TRANSCRIPTION FACTOR, HES-RELATED"/>
    <property type="match status" value="1"/>
</dbReference>
<gene>
    <name evidence="6" type="ORF">PMEA_00004987</name>
</gene>
<name>A0AAU9WI02_9CNID</name>
<dbReference type="InterPro" id="IPR050370">
    <property type="entry name" value="HES_HEY"/>
</dbReference>
<comment type="caution">
    <text evidence="6">The sequence shown here is derived from an EMBL/GenBank/DDBJ whole genome shotgun (WGS) entry which is preliminary data.</text>
</comment>
<evidence type="ECO:0000256" key="2">
    <source>
        <dbReference type="ARBA" id="ARBA00023015"/>
    </source>
</evidence>
<dbReference type="Gene3D" id="4.10.280.10">
    <property type="entry name" value="Helix-loop-helix DNA-binding domain"/>
    <property type="match status" value="1"/>
</dbReference>
<comment type="subcellular location">
    <subcellularLocation>
        <location evidence="1">Nucleus</location>
    </subcellularLocation>
</comment>
<dbReference type="InterPro" id="IPR036638">
    <property type="entry name" value="HLH_DNA-bd_sf"/>
</dbReference>
<feature type="domain" description="BHLH" evidence="5">
    <location>
        <begin position="19"/>
        <end position="76"/>
    </location>
</feature>
<dbReference type="PROSITE" id="PS50888">
    <property type="entry name" value="BHLH"/>
    <property type="match status" value="1"/>
</dbReference>
<dbReference type="GO" id="GO:0046983">
    <property type="term" value="F:protein dimerization activity"/>
    <property type="evidence" value="ECO:0007669"/>
    <property type="project" value="InterPro"/>
</dbReference>
<evidence type="ECO:0000256" key="1">
    <source>
        <dbReference type="ARBA" id="ARBA00004123"/>
    </source>
</evidence>
<accession>A0AAU9WI02</accession>
<dbReference type="SMART" id="SM00353">
    <property type="entry name" value="HLH"/>
    <property type="match status" value="1"/>
</dbReference>
<organism evidence="6 7">
    <name type="scientific">Pocillopora meandrina</name>
    <dbReference type="NCBI Taxonomy" id="46732"/>
    <lineage>
        <taxon>Eukaryota</taxon>
        <taxon>Metazoa</taxon>
        <taxon>Cnidaria</taxon>
        <taxon>Anthozoa</taxon>
        <taxon>Hexacorallia</taxon>
        <taxon>Scleractinia</taxon>
        <taxon>Astrocoeniina</taxon>
        <taxon>Pocilloporidae</taxon>
        <taxon>Pocillopora</taxon>
    </lineage>
</organism>
<evidence type="ECO:0000313" key="7">
    <source>
        <dbReference type="Proteomes" id="UP001159428"/>
    </source>
</evidence>
<keyword evidence="7" id="KW-1185">Reference proteome</keyword>
<protein>
    <recommendedName>
        <fullName evidence="5">BHLH domain-containing protein</fullName>
    </recommendedName>
</protein>
<dbReference type="AlphaFoldDB" id="A0AAU9WI02"/>
<dbReference type="EMBL" id="CALNXJ010000013">
    <property type="protein sequence ID" value="CAH3111826.1"/>
    <property type="molecule type" value="Genomic_DNA"/>
</dbReference>
<dbReference type="InterPro" id="IPR011598">
    <property type="entry name" value="bHLH_dom"/>
</dbReference>
<dbReference type="Proteomes" id="UP001159428">
    <property type="component" value="Unassembled WGS sequence"/>
</dbReference>
<dbReference type="CDD" id="cd11410">
    <property type="entry name" value="bHLH_O_HES"/>
    <property type="match status" value="1"/>
</dbReference>
<evidence type="ECO:0000256" key="3">
    <source>
        <dbReference type="ARBA" id="ARBA00023163"/>
    </source>
</evidence>
<evidence type="ECO:0000313" key="6">
    <source>
        <dbReference type="EMBL" id="CAH3111826.1"/>
    </source>
</evidence>
<reference evidence="6 7" key="1">
    <citation type="submission" date="2022-05" db="EMBL/GenBank/DDBJ databases">
        <authorList>
            <consortium name="Genoscope - CEA"/>
            <person name="William W."/>
        </authorList>
    </citation>
    <scope>NUCLEOTIDE SEQUENCE [LARGE SCALE GENOMIC DNA]</scope>
</reference>